<sequence>MKAFQAQSVEHAYIHIPFCRHLCTYCDFCVLPCSDILQTRTSKNAKFIGPYLQALQHEITAVALNWRKQRPDLLKPLKSLYFGGGTPGILQTEELATLISLCREQFGLTDTCELTLELNPCNYQHLDLKYLHKLGLNRVSLGLQTSNLQLLKFLEREHRAEDAVAAVDYIRAAGIDNISLDLIVALPGQDMAAVAADLAFVLNLKPQHVSVYSLILEAGSKLYQLYARSACCQTRTSGADSSVIKALPSLPDEDTEREMVHYVQNTLCQSGFRHYEISNFALTADFESRHNTAVWAARPYFGFGLSAGSYLAGVRRTNTKQIKHYIDAWNVLPSNSADLSEKELYRTAILTEKNTQTEAMEDYFAFALRYLCGVKISDFEKYFACAVPARIKEILDWGCGQNLLQTNEQKSIYYVTEKGQDYLDEISRRLLGCLQEN</sequence>
<dbReference type="PROSITE" id="PS51918">
    <property type="entry name" value="RADICAL_SAM"/>
    <property type="match status" value="1"/>
</dbReference>
<feature type="domain" description="Radical SAM core" evidence="10">
    <location>
        <begin position="4"/>
        <end position="273"/>
    </location>
</feature>
<dbReference type="PANTHER" id="PTHR13932">
    <property type="entry name" value="COPROPORPHYRINIGEN III OXIDASE"/>
    <property type="match status" value="1"/>
</dbReference>
<dbReference type="Pfam" id="PF04055">
    <property type="entry name" value="Radical_SAM"/>
    <property type="match status" value="1"/>
</dbReference>
<dbReference type="SFLD" id="SFLDG01065">
    <property type="entry name" value="anaerobic_coproporphyrinogen-I"/>
    <property type="match status" value="1"/>
</dbReference>
<dbReference type="InterPro" id="IPR006638">
    <property type="entry name" value="Elp3/MiaA/NifB-like_rSAM"/>
</dbReference>
<organism evidence="11 12">
    <name type="scientific">Amygdalobacter indicium</name>
    <dbReference type="NCBI Taxonomy" id="3029272"/>
    <lineage>
        <taxon>Bacteria</taxon>
        <taxon>Bacillati</taxon>
        <taxon>Bacillota</taxon>
        <taxon>Clostridia</taxon>
        <taxon>Eubacteriales</taxon>
        <taxon>Oscillospiraceae</taxon>
        <taxon>Amygdalobacter</taxon>
    </lineage>
</organism>
<keyword evidence="7 9" id="KW-0411">Iron-sulfur</keyword>
<evidence type="ECO:0000313" key="11">
    <source>
        <dbReference type="EMBL" id="WEG35031.1"/>
    </source>
</evidence>
<evidence type="ECO:0000256" key="7">
    <source>
        <dbReference type="ARBA" id="ARBA00023014"/>
    </source>
</evidence>
<evidence type="ECO:0000256" key="5">
    <source>
        <dbReference type="ARBA" id="ARBA00022723"/>
    </source>
</evidence>
<evidence type="ECO:0000256" key="4">
    <source>
        <dbReference type="ARBA" id="ARBA00022691"/>
    </source>
</evidence>
<evidence type="ECO:0000256" key="8">
    <source>
        <dbReference type="ARBA" id="ARBA00023186"/>
    </source>
</evidence>
<reference evidence="11 12" key="1">
    <citation type="submission" date="2023-02" db="EMBL/GenBank/DDBJ databases">
        <title>Novel Oscillospiraceae bacterial genomes.</title>
        <authorList>
            <person name="Srinivasan S."/>
            <person name="Austin M.N."/>
            <person name="Fiedler T.L."/>
            <person name="Strenk S.M."/>
            <person name="Agnew K.J."/>
            <person name="Nagana Gowda G.A."/>
            <person name="Raftery D."/>
            <person name="Beamer M.A."/>
            <person name="Achilles S.L."/>
            <person name="Wiesenfeld H.C."/>
            <person name="Fredricks D.N."/>
            <person name="Hillier S.L."/>
        </authorList>
    </citation>
    <scope>NUCLEOTIDE SEQUENCE [LARGE SCALE GENOMIC DNA]</scope>
    <source>
        <strain evidence="11 12">CHIC02 1186E3-8</strain>
    </source>
</reference>
<keyword evidence="6 9" id="KW-0408">Iron</keyword>
<dbReference type="Proteomes" id="UP001220478">
    <property type="component" value="Chromosome"/>
</dbReference>
<evidence type="ECO:0000256" key="1">
    <source>
        <dbReference type="ARBA" id="ARBA00006100"/>
    </source>
</evidence>
<dbReference type="InterPro" id="IPR058240">
    <property type="entry name" value="rSAM_sf"/>
</dbReference>
<keyword evidence="9" id="KW-0963">Cytoplasm</keyword>
<dbReference type="PANTHER" id="PTHR13932:SF5">
    <property type="entry name" value="RADICAL S-ADENOSYL METHIONINE DOMAIN-CONTAINING PROTEIN 1, MITOCHONDRIAL"/>
    <property type="match status" value="1"/>
</dbReference>
<dbReference type="InterPro" id="IPR004559">
    <property type="entry name" value="HemW-like"/>
</dbReference>
<comment type="function">
    <text evidence="9">Probably acts as a heme chaperone, transferring heme to an unknown acceptor. Binds one molecule of heme per monomer, possibly covalently. Binds 1 [4Fe-4S] cluster. The cluster is coordinated with 3 cysteines and an exchangeable S-adenosyl-L-methionine.</text>
</comment>
<keyword evidence="3 9" id="KW-0349">Heme</keyword>
<evidence type="ECO:0000259" key="10">
    <source>
        <dbReference type="PROSITE" id="PS51918"/>
    </source>
</evidence>
<evidence type="ECO:0000313" key="12">
    <source>
        <dbReference type="Proteomes" id="UP001220478"/>
    </source>
</evidence>
<keyword evidence="5 9" id="KW-0479">Metal-binding</keyword>
<dbReference type="EMBL" id="CP118868">
    <property type="protein sequence ID" value="WEG35031.1"/>
    <property type="molecule type" value="Genomic_DNA"/>
</dbReference>
<dbReference type="SFLD" id="SFLDS00029">
    <property type="entry name" value="Radical_SAM"/>
    <property type="match status" value="1"/>
</dbReference>
<keyword evidence="9" id="KW-0004">4Fe-4S</keyword>
<keyword evidence="12" id="KW-1185">Reference proteome</keyword>
<name>A0ABY8C322_9FIRM</name>
<keyword evidence="4 9" id="KW-0949">S-adenosyl-L-methionine</keyword>
<dbReference type="InterPro" id="IPR007197">
    <property type="entry name" value="rSAM"/>
</dbReference>
<evidence type="ECO:0000256" key="3">
    <source>
        <dbReference type="ARBA" id="ARBA00022617"/>
    </source>
</evidence>
<dbReference type="SUPFAM" id="SSF102114">
    <property type="entry name" value="Radical SAM enzymes"/>
    <property type="match status" value="1"/>
</dbReference>
<evidence type="ECO:0000256" key="2">
    <source>
        <dbReference type="ARBA" id="ARBA00017228"/>
    </source>
</evidence>
<evidence type="ECO:0000256" key="6">
    <source>
        <dbReference type="ARBA" id="ARBA00023004"/>
    </source>
</evidence>
<dbReference type="RefSeq" id="WP_315571058.1">
    <property type="nucleotide sequence ID" value="NZ_CP118868.1"/>
</dbReference>
<dbReference type="NCBIfam" id="TIGR00539">
    <property type="entry name" value="hemN_rel"/>
    <property type="match status" value="1"/>
</dbReference>
<dbReference type="SMART" id="SM00729">
    <property type="entry name" value="Elp3"/>
    <property type="match status" value="1"/>
</dbReference>
<proteinExistence type="inferred from homology"/>
<keyword evidence="8 9" id="KW-0143">Chaperone</keyword>
<evidence type="ECO:0000256" key="9">
    <source>
        <dbReference type="RuleBase" id="RU364116"/>
    </source>
</evidence>
<comment type="subcellular location">
    <subcellularLocation>
        <location evidence="9">Cytoplasm</location>
    </subcellularLocation>
</comment>
<dbReference type="Gene3D" id="3.20.20.70">
    <property type="entry name" value="Aldolase class I"/>
    <property type="match status" value="1"/>
</dbReference>
<comment type="similarity">
    <text evidence="1">Belongs to the anaerobic coproporphyrinogen-III oxidase family. HemW subfamily.</text>
</comment>
<dbReference type="InterPro" id="IPR034505">
    <property type="entry name" value="Coproporphyrinogen-III_oxidase"/>
</dbReference>
<accession>A0ABY8C322</accession>
<dbReference type="SFLD" id="SFLDF00562">
    <property type="entry name" value="HemN-like__clustered_with_heat"/>
    <property type="match status" value="1"/>
</dbReference>
<dbReference type="InterPro" id="IPR013785">
    <property type="entry name" value="Aldolase_TIM"/>
</dbReference>
<gene>
    <name evidence="11" type="primary">hemW</name>
    <name evidence="11" type="ORF">PYS61_03540</name>
</gene>
<protein>
    <recommendedName>
        <fullName evidence="2 9">Heme chaperone HemW</fullName>
    </recommendedName>
</protein>